<gene>
    <name evidence="3" type="ordered locus">Daes_3182</name>
</gene>
<dbReference type="Pfam" id="PF00581">
    <property type="entry name" value="Rhodanese"/>
    <property type="match status" value="3"/>
</dbReference>
<dbReference type="STRING" id="643562.Daes_3182"/>
<dbReference type="AlphaFoldDB" id="E6VR90"/>
<dbReference type="PANTHER" id="PTHR43031">
    <property type="entry name" value="FAD-DEPENDENT OXIDOREDUCTASE"/>
    <property type="match status" value="1"/>
</dbReference>
<dbReference type="OrthoDB" id="9789585at2"/>
<reference evidence="4" key="1">
    <citation type="submission" date="2010-12" db="EMBL/GenBank/DDBJ databases">
        <title>Complete sequence of Desulfovibrio aespoeensis Aspo-2.</title>
        <authorList>
            <consortium name="US DOE Joint Genome Institute"/>
            <person name="Lucas S."/>
            <person name="Copeland A."/>
            <person name="Lapidus A."/>
            <person name="Cheng J.-F."/>
            <person name="Goodwin L."/>
            <person name="Pitluck S."/>
            <person name="Chertkov O."/>
            <person name="Misra M."/>
            <person name="Detter J.C."/>
            <person name="Han C."/>
            <person name="Tapia R."/>
            <person name="Land M."/>
            <person name="Hauser L."/>
            <person name="Kyrpides N."/>
            <person name="Ivanova N."/>
            <person name="Ovchinnikova G."/>
            <person name="Pedersen K."/>
            <person name="Jagevall S."/>
            <person name="Hazen T."/>
            <person name="Woyke T."/>
        </authorList>
    </citation>
    <scope>NUCLEOTIDE SEQUENCE [LARGE SCALE GENOMIC DNA]</scope>
    <source>
        <strain evidence="4">ATCC 700646 / DSM 10631 / Aspo-2</strain>
    </source>
</reference>
<proteinExistence type="predicted"/>
<dbReference type="PANTHER" id="PTHR43031:SF16">
    <property type="entry name" value="OXIDOREDUCTASE"/>
    <property type="match status" value="1"/>
</dbReference>
<accession>E6VR90</accession>
<dbReference type="eggNOG" id="COG0607">
    <property type="taxonomic scope" value="Bacteria"/>
</dbReference>
<dbReference type="HOGENOM" id="CLU_047687_0_0_7"/>
<dbReference type="KEGG" id="das:Daes_3182"/>
<keyword evidence="1" id="KW-0732">Signal</keyword>
<dbReference type="SUPFAM" id="SSF52821">
    <property type="entry name" value="Rhodanese/Cell cycle control phosphatase"/>
    <property type="match status" value="3"/>
</dbReference>
<dbReference type="CDD" id="cd00158">
    <property type="entry name" value="RHOD"/>
    <property type="match status" value="3"/>
</dbReference>
<protein>
    <submittedName>
        <fullName evidence="3">Rhodanese domain protein</fullName>
    </submittedName>
</protein>
<name>E6VR90_PSEA9</name>
<dbReference type="Gene3D" id="3.40.250.10">
    <property type="entry name" value="Rhodanese-like domain"/>
    <property type="match status" value="3"/>
</dbReference>
<dbReference type="InterPro" id="IPR050229">
    <property type="entry name" value="GlpE_sulfurtransferase"/>
</dbReference>
<sequence precursor="true">MHKTRILIAMLLALALAAATPALAEEGAKPKFKEFHSIVDYAFVAKHAKMPKPKDVMIIDSRPYKPTFVAGYIPTAVSIPTSQFEKMTDQLPANKAATLIFYCGGFDCPLSHKAAFMAEALGYTNVHVYAAGYPDWKKKAPYHSIGVETVMEMMTKGEKYILVDARPAKLFLEGSIPSSISIPEREFADKRGMLPVGKDEVSLVYYCGGYDCVLSHKSAIKARALGYKNVLVAEAGYPAWQKLYGSAGGVAVKAGEAEGAIDLEQFKAILKDKPESIMLIDVRDREEFAVSHFPTAVNMTVDMVEKQAAQMPVDKPIVFVCATGARSGEAYYLLKDLRPEIKDVYYLEATIKFGDNNSYEITPNK</sequence>
<reference evidence="3 4" key="2">
    <citation type="journal article" date="2014" name="Genome Announc.">
        <title>Complete Genome Sequence of the Subsurface, Mesophilic Sulfate-Reducing Bacterium Desulfovibrio aespoeensis Aspo-2.</title>
        <authorList>
            <person name="Pedersen K."/>
            <person name="Bengtsson A."/>
            <person name="Edlund J."/>
            <person name="Rabe L."/>
            <person name="Hazen T."/>
            <person name="Chakraborty R."/>
            <person name="Goodwin L."/>
            <person name="Shapiro N."/>
        </authorList>
    </citation>
    <scope>NUCLEOTIDE SEQUENCE [LARGE SCALE GENOMIC DNA]</scope>
    <source>
        <strain evidence="4">ATCC 700646 / DSM 10631 / Aspo-2</strain>
    </source>
</reference>
<evidence type="ECO:0000313" key="3">
    <source>
        <dbReference type="EMBL" id="ADU64174.1"/>
    </source>
</evidence>
<dbReference type="Proteomes" id="UP000002191">
    <property type="component" value="Chromosome"/>
</dbReference>
<dbReference type="SMART" id="SM00450">
    <property type="entry name" value="RHOD"/>
    <property type="match status" value="3"/>
</dbReference>
<feature type="domain" description="Rhodanese" evidence="2">
    <location>
        <begin position="273"/>
        <end position="359"/>
    </location>
</feature>
<feature type="domain" description="Rhodanese" evidence="2">
    <location>
        <begin position="52"/>
        <end position="145"/>
    </location>
</feature>
<dbReference type="eggNOG" id="COG2897">
    <property type="taxonomic scope" value="Bacteria"/>
</dbReference>
<feature type="chain" id="PRO_5003211011" evidence="1">
    <location>
        <begin position="25"/>
        <end position="365"/>
    </location>
</feature>
<dbReference type="InterPro" id="IPR036873">
    <property type="entry name" value="Rhodanese-like_dom_sf"/>
</dbReference>
<feature type="signal peptide" evidence="1">
    <location>
        <begin position="1"/>
        <end position="24"/>
    </location>
</feature>
<evidence type="ECO:0000259" key="2">
    <source>
        <dbReference type="PROSITE" id="PS50206"/>
    </source>
</evidence>
<dbReference type="EMBL" id="CP002431">
    <property type="protein sequence ID" value="ADU64174.1"/>
    <property type="molecule type" value="Genomic_DNA"/>
</dbReference>
<dbReference type="InterPro" id="IPR001763">
    <property type="entry name" value="Rhodanese-like_dom"/>
</dbReference>
<feature type="domain" description="Rhodanese" evidence="2">
    <location>
        <begin position="156"/>
        <end position="249"/>
    </location>
</feature>
<dbReference type="PROSITE" id="PS50206">
    <property type="entry name" value="RHODANESE_3"/>
    <property type="match status" value="3"/>
</dbReference>
<organism evidence="3 4">
    <name type="scientific">Pseudodesulfovibrio aespoeensis (strain ATCC 700646 / DSM 10631 / Aspo-2)</name>
    <name type="common">Desulfovibrio aespoeensis</name>
    <dbReference type="NCBI Taxonomy" id="643562"/>
    <lineage>
        <taxon>Bacteria</taxon>
        <taxon>Pseudomonadati</taxon>
        <taxon>Thermodesulfobacteriota</taxon>
        <taxon>Desulfovibrionia</taxon>
        <taxon>Desulfovibrionales</taxon>
        <taxon>Desulfovibrionaceae</taxon>
    </lineage>
</organism>
<evidence type="ECO:0000313" key="4">
    <source>
        <dbReference type="Proteomes" id="UP000002191"/>
    </source>
</evidence>
<keyword evidence="4" id="KW-1185">Reference proteome</keyword>
<evidence type="ECO:0000256" key="1">
    <source>
        <dbReference type="SAM" id="SignalP"/>
    </source>
</evidence>
<dbReference type="RefSeq" id="WP_013516075.1">
    <property type="nucleotide sequence ID" value="NC_014844.1"/>
</dbReference>